<dbReference type="AlphaFoldDB" id="A0A2Z7AEU0"/>
<dbReference type="PANTHER" id="PTHR34792:SF1">
    <property type="entry name" value="OS02G0121500 PROTEIN"/>
    <property type="match status" value="1"/>
</dbReference>
<feature type="compositionally biased region" description="Low complexity" evidence="1">
    <location>
        <begin position="10"/>
        <end position="19"/>
    </location>
</feature>
<keyword evidence="3" id="KW-1185">Reference proteome</keyword>
<accession>A0A2Z7AEU0</accession>
<feature type="region of interest" description="Disordered" evidence="1">
    <location>
        <begin position="1"/>
        <end position="90"/>
    </location>
</feature>
<sequence length="514" mass="57318">MGSVGFCGESESQPSTSNSKKSKSPRKLLDEGSAVNHTAIPRKLRSAIKKRGLESMNPPLPISKKQNSENGVETLRKSGAKKSKLTTKQGRITKDEKEVAETLYLLANMFNDTKKSDEQGLDVHLSETNSLTVLETMGTMTTAQGSTDTGKIAARVALEAICQTSNVEVSTSKITRLKSFDDPQLSKLSISQQYPIPFTYGDRIDLDTGSRSSMNKLPSWFETTNHVIQHHIPEESFTKNKRHLVNEATRLRKRCSSHVYISHLIKVIQVLDRKERLPETRSETGPPINIDDYQKNGIDYTSGALSSSVSSIRDTIFLHKSLFQDQQQASKMPVSWSPLKQQPSFIHPMNVAVPPVHLVEHRSFPLFLKLTPLYILGLKGTLILCFMNLLKQLPLPLFDSSRLRSSVAALFPAQSRSAGLPTSDLQDWKSGERDSSFFVTSAQAQSHLPHLHSTPGLKYQQFPQQQFNTIHLPESLLKVKGNGLRLPSGFDRNRATCHPGNMSQLQIFSNQPHL</sequence>
<proteinExistence type="predicted"/>
<evidence type="ECO:0000256" key="1">
    <source>
        <dbReference type="SAM" id="MobiDB-lite"/>
    </source>
</evidence>
<dbReference type="EMBL" id="KV016225">
    <property type="protein sequence ID" value="KZV20138.1"/>
    <property type="molecule type" value="Genomic_DNA"/>
</dbReference>
<dbReference type="PANTHER" id="PTHR34792">
    <property type="entry name" value="OS02G0121500 PROTEIN"/>
    <property type="match status" value="1"/>
</dbReference>
<feature type="compositionally biased region" description="Basic residues" evidence="1">
    <location>
        <begin position="40"/>
        <end position="50"/>
    </location>
</feature>
<evidence type="ECO:0000313" key="2">
    <source>
        <dbReference type="EMBL" id="KZV20138.1"/>
    </source>
</evidence>
<dbReference type="OrthoDB" id="778649at2759"/>
<dbReference type="Proteomes" id="UP000250235">
    <property type="component" value="Unassembled WGS sequence"/>
</dbReference>
<evidence type="ECO:0000313" key="3">
    <source>
        <dbReference type="Proteomes" id="UP000250235"/>
    </source>
</evidence>
<organism evidence="2 3">
    <name type="scientific">Dorcoceras hygrometricum</name>
    <dbReference type="NCBI Taxonomy" id="472368"/>
    <lineage>
        <taxon>Eukaryota</taxon>
        <taxon>Viridiplantae</taxon>
        <taxon>Streptophyta</taxon>
        <taxon>Embryophyta</taxon>
        <taxon>Tracheophyta</taxon>
        <taxon>Spermatophyta</taxon>
        <taxon>Magnoliopsida</taxon>
        <taxon>eudicotyledons</taxon>
        <taxon>Gunneridae</taxon>
        <taxon>Pentapetalae</taxon>
        <taxon>asterids</taxon>
        <taxon>lamiids</taxon>
        <taxon>Lamiales</taxon>
        <taxon>Gesneriaceae</taxon>
        <taxon>Didymocarpoideae</taxon>
        <taxon>Trichosporeae</taxon>
        <taxon>Loxocarpinae</taxon>
        <taxon>Dorcoceras</taxon>
    </lineage>
</organism>
<reference evidence="2 3" key="1">
    <citation type="journal article" date="2015" name="Proc. Natl. Acad. Sci. U.S.A.">
        <title>The resurrection genome of Boea hygrometrica: A blueprint for survival of dehydration.</title>
        <authorList>
            <person name="Xiao L."/>
            <person name="Yang G."/>
            <person name="Zhang L."/>
            <person name="Yang X."/>
            <person name="Zhao S."/>
            <person name="Ji Z."/>
            <person name="Zhou Q."/>
            <person name="Hu M."/>
            <person name="Wang Y."/>
            <person name="Chen M."/>
            <person name="Xu Y."/>
            <person name="Jin H."/>
            <person name="Xiao X."/>
            <person name="Hu G."/>
            <person name="Bao F."/>
            <person name="Hu Y."/>
            <person name="Wan P."/>
            <person name="Li L."/>
            <person name="Deng X."/>
            <person name="Kuang T."/>
            <person name="Xiang C."/>
            <person name="Zhu J.K."/>
            <person name="Oliver M.J."/>
            <person name="He Y."/>
        </authorList>
    </citation>
    <scope>NUCLEOTIDE SEQUENCE [LARGE SCALE GENOMIC DNA]</scope>
    <source>
        <strain evidence="3">cv. XS01</strain>
    </source>
</reference>
<name>A0A2Z7AEU0_9LAMI</name>
<dbReference type="InterPro" id="IPR040305">
    <property type="entry name" value="At1g75730-like"/>
</dbReference>
<gene>
    <name evidence="2" type="ORF">F511_00995</name>
</gene>
<protein>
    <submittedName>
        <fullName evidence="2">Uncharacterized protein</fullName>
    </submittedName>
</protein>